<dbReference type="EMBL" id="JABFCS010000001">
    <property type="protein sequence ID" value="NNU44780.1"/>
    <property type="molecule type" value="Genomic_DNA"/>
</dbReference>
<keyword evidence="2" id="KW-1185">Reference proteome</keyword>
<dbReference type="NCBIfam" id="NF041064">
    <property type="entry name" value="DpdG"/>
    <property type="match status" value="1"/>
</dbReference>
<sequence>MSILNLASDGLPNVLVVLYDALARSTRPVARDELVETVAPKGVANEDGKQARQTLGRWIELGLFIEGSEGIELAQRPQQRLDKDIDLVAQVRTAARARALHPDNNGDLWATESSRAADFTKSIAWVLAQDVYRPLYANLEVLERSQLVDGTPPLMQNNTRRSGLKVWGQFLGFLRPVLKPEIEVDPTVAIRDVLPDLLQPEQSSPVASFIDELAMKLPVLDGGVWRREVQSHLRQEALPSLAEGQLSTSLSRALLNLMRNEEIFLENRADTRSGVVFTGQAGVRTDLRFTWIRRADARRAAA</sequence>
<proteinExistence type="predicted"/>
<reference evidence="1 2" key="2">
    <citation type="submission" date="2020-06" db="EMBL/GenBank/DDBJ databases">
        <title>Ramlibacter rhizophilus sp. nov., isolated from rhizosphere soil of national flower Mugunghwa from South Korea.</title>
        <authorList>
            <person name="Zheng-Fei Y."/>
            <person name="Huan T."/>
        </authorList>
    </citation>
    <scope>NUCLEOTIDE SEQUENCE [LARGE SCALE GENOMIC DNA]</scope>
    <source>
        <strain evidence="1 2">B156</strain>
    </source>
</reference>
<gene>
    <name evidence="1" type="ORF">HK415_18870</name>
</gene>
<dbReference type="RefSeq" id="WP_171561955.1">
    <property type="nucleotide sequence ID" value="NZ_JABFCS010000001.1"/>
</dbReference>
<reference evidence="1 2" key="1">
    <citation type="submission" date="2020-05" db="EMBL/GenBank/DDBJ databases">
        <authorList>
            <person name="Khan S.A."/>
            <person name="Jeon C.O."/>
            <person name="Chun B.H."/>
        </authorList>
    </citation>
    <scope>NUCLEOTIDE SEQUENCE [LARGE SCALE GENOMIC DNA]</scope>
    <source>
        <strain evidence="1 2">B156</strain>
    </source>
</reference>
<name>A0A849KBI0_9BURK</name>
<evidence type="ECO:0000313" key="1">
    <source>
        <dbReference type="EMBL" id="NNU44780.1"/>
    </source>
</evidence>
<dbReference type="AlphaFoldDB" id="A0A849KBI0"/>
<dbReference type="Proteomes" id="UP000552954">
    <property type="component" value="Unassembled WGS sequence"/>
</dbReference>
<dbReference type="InterPro" id="IPR049812">
    <property type="entry name" value="DpdG-like"/>
</dbReference>
<comment type="caution">
    <text evidence="1">The sequence shown here is derived from an EMBL/GenBank/DDBJ whole genome shotgun (WGS) entry which is preliminary data.</text>
</comment>
<accession>A0A849KBI0</accession>
<evidence type="ECO:0000313" key="2">
    <source>
        <dbReference type="Proteomes" id="UP000552954"/>
    </source>
</evidence>
<protein>
    <submittedName>
        <fullName evidence="1">Uncharacterized protein</fullName>
    </submittedName>
</protein>
<organism evidence="1 2">
    <name type="scientific">Ramlibacter montanisoli</name>
    <dbReference type="NCBI Taxonomy" id="2732512"/>
    <lineage>
        <taxon>Bacteria</taxon>
        <taxon>Pseudomonadati</taxon>
        <taxon>Pseudomonadota</taxon>
        <taxon>Betaproteobacteria</taxon>
        <taxon>Burkholderiales</taxon>
        <taxon>Comamonadaceae</taxon>
        <taxon>Ramlibacter</taxon>
    </lineage>
</organism>